<protein>
    <recommendedName>
        <fullName evidence="4">DUF4179 domain-containing protein</fullName>
    </recommendedName>
</protein>
<accession>A0ABV9FH12</accession>
<evidence type="ECO:0008006" key="4">
    <source>
        <dbReference type="Google" id="ProtNLM"/>
    </source>
</evidence>
<dbReference type="EMBL" id="JBHSEP010000024">
    <property type="protein sequence ID" value="MFC4601281.1"/>
    <property type="molecule type" value="Genomic_DNA"/>
</dbReference>
<dbReference type="Gene3D" id="2.60.40.3830">
    <property type="match status" value="1"/>
</dbReference>
<keyword evidence="1" id="KW-0472">Membrane</keyword>
<name>A0ABV9FH12_9BACL</name>
<organism evidence="2 3">
    <name type="scientific">Cohnella hongkongensis</name>
    <dbReference type="NCBI Taxonomy" id="178337"/>
    <lineage>
        <taxon>Bacteria</taxon>
        <taxon>Bacillati</taxon>
        <taxon>Bacillota</taxon>
        <taxon>Bacilli</taxon>
        <taxon>Bacillales</taxon>
        <taxon>Paenibacillaceae</taxon>
        <taxon>Cohnella</taxon>
    </lineage>
</organism>
<dbReference type="RefSeq" id="WP_378101118.1">
    <property type="nucleotide sequence ID" value="NZ_JBHSEP010000024.1"/>
</dbReference>
<evidence type="ECO:0000313" key="3">
    <source>
        <dbReference type="Proteomes" id="UP001596028"/>
    </source>
</evidence>
<keyword evidence="1" id="KW-0812">Transmembrane</keyword>
<sequence>MEKLTNGDSRVELLKELPPRPLSSAAEQAIAQKLRQTEAAQARQSGRRRTRRRYALLAATAAAALAAVVIAAVPGLAERMTAGRWGSELFGARPAAPAAELSPLFDLLDRDGTLVYPDRLRGIEGRIAFSEYPGGFVARSELTGSKVFWYVWGDPQQLAGANLVATAVSLDNGTKFVLNEAKLSGPFYGADAHVVTRFNEFPSRGTWRIDVRLNDELYGSIVVRVKDEYIQTESARFLVSKDDAVAGGIETSVIVDGHGLADTIDVIVQRADAPGQARKLTFFKEQEYVQAKGLIPVTSYTGRLEFDAPGRWRIEALGEKTEIEVRP</sequence>
<proteinExistence type="predicted"/>
<dbReference type="Proteomes" id="UP001596028">
    <property type="component" value="Unassembled WGS sequence"/>
</dbReference>
<keyword evidence="1" id="KW-1133">Transmembrane helix</keyword>
<evidence type="ECO:0000256" key="1">
    <source>
        <dbReference type="SAM" id="Phobius"/>
    </source>
</evidence>
<keyword evidence="3" id="KW-1185">Reference proteome</keyword>
<reference evidence="3" key="1">
    <citation type="journal article" date="2019" name="Int. J. Syst. Evol. Microbiol.">
        <title>The Global Catalogue of Microorganisms (GCM) 10K type strain sequencing project: providing services to taxonomists for standard genome sequencing and annotation.</title>
        <authorList>
            <consortium name="The Broad Institute Genomics Platform"/>
            <consortium name="The Broad Institute Genome Sequencing Center for Infectious Disease"/>
            <person name="Wu L."/>
            <person name="Ma J."/>
        </authorList>
    </citation>
    <scope>NUCLEOTIDE SEQUENCE [LARGE SCALE GENOMIC DNA]</scope>
    <source>
        <strain evidence="3">CCUG 49571</strain>
    </source>
</reference>
<comment type="caution">
    <text evidence="2">The sequence shown here is derived from an EMBL/GenBank/DDBJ whole genome shotgun (WGS) entry which is preliminary data.</text>
</comment>
<evidence type="ECO:0000313" key="2">
    <source>
        <dbReference type="EMBL" id="MFC4601281.1"/>
    </source>
</evidence>
<gene>
    <name evidence="2" type="ORF">ACFO3S_23765</name>
</gene>
<feature type="transmembrane region" description="Helical" evidence="1">
    <location>
        <begin position="54"/>
        <end position="77"/>
    </location>
</feature>